<dbReference type="PANTHER" id="PTHR45749">
    <property type="match status" value="1"/>
</dbReference>
<dbReference type="GO" id="GO:0046983">
    <property type="term" value="F:protein dimerization activity"/>
    <property type="evidence" value="ECO:0007669"/>
    <property type="project" value="InterPro"/>
</dbReference>
<dbReference type="AlphaFoldDB" id="A0A8B8FRE9"/>
<evidence type="ECO:0000313" key="3">
    <source>
        <dbReference type="RefSeq" id="XP_025412930.1"/>
    </source>
</evidence>
<name>A0A8B8FRE9_9HEMI</name>
<dbReference type="PANTHER" id="PTHR45749:SF35">
    <property type="entry name" value="AC-LIKE TRANSPOSASE-RELATED"/>
    <property type="match status" value="1"/>
</dbReference>
<dbReference type="InterPro" id="IPR012337">
    <property type="entry name" value="RNaseH-like_sf"/>
</dbReference>
<proteinExistence type="predicted"/>
<accession>A0A8B8FRE9</accession>
<dbReference type="RefSeq" id="XP_025412930.1">
    <property type="nucleotide sequence ID" value="XM_025557145.1"/>
</dbReference>
<reference evidence="3" key="1">
    <citation type="submission" date="2025-08" db="UniProtKB">
        <authorList>
            <consortium name="RefSeq"/>
        </authorList>
    </citation>
    <scope>IDENTIFICATION</scope>
    <source>
        <tissue evidence="3">Whole body</tissue>
    </source>
</reference>
<dbReference type="SUPFAM" id="SSF53098">
    <property type="entry name" value="Ribonuclease H-like"/>
    <property type="match status" value="1"/>
</dbReference>
<protein>
    <submittedName>
        <fullName evidence="3">Zinc finger MYM-type protein 1-like</fullName>
    </submittedName>
</protein>
<gene>
    <name evidence="3" type="primary">LOC112685305</name>
</gene>
<dbReference type="OrthoDB" id="6617269at2759"/>
<evidence type="ECO:0000259" key="1">
    <source>
        <dbReference type="Pfam" id="PF05699"/>
    </source>
</evidence>
<dbReference type="Pfam" id="PF05699">
    <property type="entry name" value="Dimer_Tnp_hAT"/>
    <property type="match status" value="1"/>
</dbReference>
<dbReference type="InterPro" id="IPR008906">
    <property type="entry name" value="HATC_C_dom"/>
</dbReference>
<dbReference type="GeneID" id="112685305"/>
<feature type="domain" description="HAT C-terminal dimerisation" evidence="1">
    <location>
        <begin position="190"/>
        <end position="261"/>
    </location>
</feature>
<dbReference type="Proteomes" id="UP000694846">
    <property type="component" value="Unplaced"/>
</dbReference>
<sequence>MPEILNAFEEISNTSSDSLIRSECKSLENEIGSYEFILSIIIWYDILVEVNTISKSLQSPNMDLDISAKAIGVSIDFKKTRIRTKKKIFSYEAQDEPSKNEETIFYQDYFLTIVDQAIVSVNMRFSQLESFNNNFGFLYRINKIKFMKKEELRKCCHDLQNVLTDGELKDIDGYELYEELLIFCTMISEETTAFQALTVLKKCCGSFPNILIALRIILSIPITSAGAERSFSKLKIIKNYLRSTLSQCKLTSLATLSIEQEICDSLDFNELIEIFASAKARKKQF</sequence>
<evidence type="ECO:0000313" key="2">
    <source>
        <dbReference type="Proteomes" id="UP000694846"/>
    </source>
</evidence>
<organism evidence="2 3">
    <name type="scientific">Sipha flava</name>
    <name type="common">yellow sugarcane aphid</name>
    <dbReference type="NCBI Taxonomy" id="143950"/>
    <lineage>
        <taxon>Eukaryota</taxon>
        <taxon>Metazoa</taxon>
        <taxon>Ecdysozoa</taxon>
        <taxon>Arthropoda</taxon>
        <taxon>Hexapoda</taxon>
        <taxon>Insecta</taxon>
        <taxon>Pterygota</taxon>
        <taxon>Neoptera</taxon>
        <taxon>Paraneoptera</taxon>
        <taxon>Hemiptera</taxon>
        <taxon>Sternorrhyncha</taxon>
        <taxon>Aphidomorpha</taxon>
        <taxon>Aphidoidea</taxon>
        <taxon>Aphididae</taxon>
        <taxon>Sipha</taxon>
    </lineage>
</organism>
<keyword evidence="2" id="KW-1185">Reference proteome</keyword>